<proteinExistence type="predicted"/>
<evidence type="ECO:0000313" key="1">
    <source>
        <dbReference type="EMBL" id="JAD70512.1"/>
    </source>
</evidence>
<protein>
    <submittedName>
        <fullName evidence="1">Uncharacterized protein</fullName>
    </submittedName>
</protein>
<organism evidence="1">
    <name type="scientific">Arundo donax</name>
    <name type="common">Giant reed</name>
    <name type="synonym">Donax arundinaceus</name>
    <dbReference type="NCBI Taxonomy" id="35708"/>
    <lineage>
        <taxon>Eukaryota</taxon>
        <taxon>Viridiplantae</taxon>
        <taxon>Streptophyta</taxon>
        <taxon>Embryophyta</taxon>
        <taxon>Tracheophyta</taxon>
        <taxon>Spermatophyta</taxon>
        <taxon>Magnoliopsida</taxon>
        <taxon>Liliopsida</taxon>
        <taxon>Poales</taxon>
        <taxon>Poaceae</taxon>
        <taxon>PACMAD clade</taxon>
        <taxon>Arundinoideae</taxon>
        <taxon>Arundineae</taxon>
        <taxon>Arundo</taxon>
    </lineage>
</organism>
<reference evidence="1" key="2">
    <citation type="journal article" date="2015" name="Data Brief">
        <title>Shoot transcriptome of the giant reed, Arundo donax.</title>
        <authorList>
            <person name="Barrero R.A."/>
            <person name="Guerrero F.D."/>
            <person name="Moolhuijzen P."/>
            <person name="Goolsby J.A."/>
            <person name="Tidwell J."/>
            <person name="Bellgard S.E."/>
            <person name="Bellgard M.I."/>
        </authorList>
    </citation>
    <scope>NUCLEOTIDE SEQUENCE</scope>
    <source>
        <tissue evidence="1">Shoot tissue taken approximately 20 cm above the soil surface</tissue>
    </source>
</reference>
<reference evidence="1" key="1">
    <citation type="submission" date="2014-09" db="EMBL/GenBank/DDBJ databases">
        <authorList>
            <person name="Magalhaes I.L.F."/>
            <person name="Oliveira U."/>
            <person name="Santos F.R."/>
            <person name="Vidigal T.H.D.A."/>
            <person name="Brescovit A.D."/>
            <person name="Santos A.J."/>
        </authorList>
    </citation>
    <scope>NUCLEOTIDE SEQUENCE</scope>
    <source>
        <tissue evidence="1">Shoot tissue taken approximately 20 cm above the soil surface</tissue>
    </source>
</reference>
<dbReference type="EMBL" id="GBRH01227383">
    <property type="protein sequence ID" value="JAD70512.1"/>
    <property type="molecule type" value="Transcribed_RNA"/>
</dbReference>
<sequence>MGVVYRQFVKWSNGKRYKLPVVSKGQ</sequence>
<dbReference type="AlphaFoldDB" id="A0A0A9CG89"/>
<accession>A0A0A9CG89</accession>
<name>A0A0A9CG89_ARUDO</name>